<feature type="transmembrane region" description="Helical" evidence="1">
    <location>
        <begin position="240"/>
        <end position="258"/>
    </location>
</feature>
<dbReference type="RefSeq" id="WP_124751633.1">
    <property type="nucleotide sequence ID" value="NZ_RQYS01000028.1"/>
</dbReference>
<organism evidence="2 3">
    <name type="scientific">Tannerella forsythia</name>
    <name type="common">Bacteroides forsythus</name>
    <dbReference type="NCBI Taxonomy" id="28112"/>
    <lineage>
        <taxon>Bacteria</taxon>
        <taxon>Pseudomonadati</taxon>
        <taxon>Bacteroidota</taxon>
        <taxon>Bacteroidia</taxon>
        <taxon>Bacteroidales</taxon>
        <taxon>Tannerellaceae</taxon>
        <taxon>Tannerella</taxon>
    </lineage>
</organism>
<accession>A0A3P1XQT5</accession>
<evidence type="ECO:0000256" key="1">
    <source>
        <dbReference type="SAM" id="Phobius"/>
    </source>
</evidence>
<feature type="transmembrane region" description="Helical" evidence="1">
    <location>
        <begin position="302"/>
        <end position="321"/>
    </location>
</feature>
<protein>
    <submittedName>
        <fullName evidence="2">DUF5009 domain-containing protein</fullName>
    </submittedName>
</protein>
<feature type="transmembrane region" description="Helical" evidence="1">
    <location>
        <begin position="127"/>
        <end position="144"/>
    </location>
</feature>
<evidence type="ECO:0000313" key="3">
    <source>
        <dbReference type="Proteomes" id="UP000278609"/>
    </source>
</evidence>
<dbReference type="EMBL" id="RQYS01000028">
    <property type="protein sequence ID" value="RRD60410.1"/>
    <property type="molecule type" value="Genomic_DNA"/>
</dbReference>
<feature type="transmembrane region" description="Helical" evidence="1">
    <location>
        <begin position="151"/>
        <end position="170"/>
    </location>
</feature>
<feature type="transmembrane region" description="Helical" evidence="1">
    <location>
        <begin position="60"/>
        <end position="82"/>
    </location>
</feature>
<gene>
    <name evidence="2" type="ORF">EII40_07395</name>
</gene>
<keyword evidence="1" id="KW-0472">Membrane</keyword>
<feature type="transmembrane region" description="Helical" evidence="1">
    <location>
        <begin position="270"/>
        <end position="290"/>
    </location>
</feature>
<dbReference type="AlphaFoldDB" id="A0A3P1XQT5"/>
<sequence length="371" mass="42780">MTAEINKKERLLSLDALRGFDMLFIMGLADLIQAFSRLWPGTETAEWMARQMEHVEWHGWVHHDTIFPLFLFIAGISFPFSLAKQRASKHTEKQITLKVVKRGLILVLLGMVYNGLFDWNFYDLRCASVLGRIGLAWMFAALLFMKFRPKILTVISTVILIGYWLLLWLVPEGDDPFSFEHNLVGTIDRIMLPGKLIYGDNYFDPEGILSTFPAIVTALLGMLTGKFVKSPEKKTSGYKKSLYMLAAGIVLMLIGYLWDTVFPINKQLWTSSFVCVLAGYSLIMFALFYYIIDAKGYRRWTLFFRVIGMNSITIYLAQRIIDFQHISDFFIAGLAAKFPEVWENILNGCGYIAACWLFLYFLYRKQIFLKV</sequence>
<keyword evidence="1" id="KW-0812">Transmembrane</keyword>
<comment type="caution">
    <text evidence="2">The sequence shown here is derived from an EMBL/GenBank/DDBJ whole genome shotgun (WGS) entry which is preliminary data.</text>
</comment>
<reference evidence="2 3" key="1">
    <citation type="submission" date="2018-11" db="EMBL/GenBank/DDBJ databases">
        <title>Genomes From Bacteria Associated with the Canine Oral Cavity: a Test Case for Automated Genome-Based Taxonomic Assignment.</title>
        <authorList>
            <person name="Coil D.A."/>
            <person name="Jospin G."/>
            <person name="Darling A.E."/>
            <person name="Wallis C."/>
            <person name="Davis I.J."/>
            <person name="Harris S."/>
            <person name="Eisen J.A."/>
            <person name="Holcombe L.J."/>
            <person name="O'Flynn C."/>
        </authorList>
    </citation>
    <scope>NUCLEOTIDE SEQUENCE [LARGE SCALE GENOMIC DNA]</scope>
    <source>
        <strain evidence="2 3">OH2617_COT-023</strain>
    </source>
</reference>
<evidence type="ECO:0000313" key="2">
    <source>
        <dbReference type="EMBL" id="RRD60410.1"/>
    </source>
</evidence>
<name>A0A3P1XQT5_TANFO</name>
<keyword evidence="1" id="KW-1133">Transmembrane helix</keyword>
<feature type="transmembrane region" description="Helical" evidence="1">
    <location>
        <begin position="341"/>
        <end position="363"/>
    </location>
</feature>
<feature type="transmembrane region" description="Helical" evidence="1">
    <location>
        <begin position="208"/>
        <end position="228"/>
    </location>
</feature>
<proteinExistence type="predicted"/>
<dbReference type="PANTHER" id="PTHR31061:SF24">
    <property type="entry name" value="LD22376P"/>
    <property type="match status" value="1"/>
</dbReference>
<feature type="transmembrane region" description="Helical" evidence="1">
    <location>
        <begin position="103"/>
        <end position="121"/>
    </location>
</feature>
<dbReference type="PANTHER" id="PTHR31061">
    <property type="entry name" value="LD22376P"/>
    <property type="match status" value="1"/>
</dbReference>
<dbReference type="OrthoDB" id="9788724at2"/>
<dbReference type="Proteomes" id="UP000278609">
    <property type="component" value="Unassembled WGS sequence"/>
</dbReference>